<dbReference type="AlphaFoldDB" id="A0A818MBW2"/>
<keyword evidence="2 6" id="KW-0328">Glycosyltransferase</keyword>
<keyword evidence="6" id="KW-0520">NAD</keyword>
<dbReference type="Gene3D" id="3.90.176.10">
    <property type="entry name" value="Toxin ADP-ribosyltransferase, Chain A, domain 1"/>
    <property type="match status" value="1"/>
</dbReference>
<evidence type="ECO:0000256" key="3">
    <source>
        <dbReference type="ARBA" id="ARBA00022679"/>
    </source>
</evidence>
<evidence type="ECO:0000256" key="4">
    <source>
        <dbReference type="ARBA" id="ARBA00022695"/>
    </source>
</evidence>
<evidence type="ECO:0000313" key="9">
    <source>
        <dbReference type="Proteomes" id="UP000663869"/>
    </source>
</evidence>
<dbReference type="Proteomes" id="UP000663869">
    <property type="component" value="Unassembled WGS sequence"/>
</dbReference>
<protein>
    <recommendedName>
        <fullName evidence="6">NAD(P)(+)--arginine ADP-ribosyltransferase</fullName>
        <ecNumber evidence="6">2.4.2.31</ecNumber>
    </recommendedName>
    <alternativeName>
        <fullName evidence="6">Mono(ADP-ribosyl)transferase</fullName>
    </alternativeName>
</protein>
<comment type="caution">
    <text evidence="7">The sequence shown here is derived from an EMBL/GenBank/DDBJ whole genome shotgun (WGS) entry which is preliminary data.</text>
</comment>
<sequence>MSSRFYDIEPVNKQPAIDEYLICKLVSLEEAVAPVSHIVMDIIKYAASAKLACKAPSENLTCDESAAIYLYTMETQCYSKMNKALRLNLMEEVKPWFLYLKLFHTALNKLPCQKSLVWRGITGDVSLNYSKNTKFIWTGVSSASTDISVLHCFLPNNTHCTLFSINSRYGKSVVKHSAMPNECEIILIPGTRLRVKGILDKPSLTIIQLEEERNPKFKGNLAVLPGIKPVAHTEPSSSIKDKVPPDSLKKNAILPAIKMESEKQTTIDNSEAEKTLTCPHCQKKNTYISYKQGGTCTCSCEASYKQVTCPHCHKPNYWENPNDYVASNRIHCANCSKDFQQLTCPHCSQCNYFMNANYIEGNVVDCCACKKSFQVMICTLCSSSNIWKNADHIEGDKVTCSNCKKLFQKVSCTHCNKLNNFPTLGYHEGLCLTCAYCSKKFQRITCPHCGKEGFWKNADYLQGTRTSCWSCKNIFQCVNCFHCNTANKWLESKYEQGSVIACRSCSKSFQQMNCPHCKTTNWWKNANHTQGEVIQCHSCKEKFQHIACPNCSAANIWKEANYHHGQRRVCFHCTKPFQMMQCPHCQTIEFFTTGSYRQGNPTTCITCKKAYQLLNCPYCKSALYVSSPGGYHANVLVDCCSCNKSFYHLNCSKCGDAEYFTAPYQYGTLNKCSSCDVTSQYIKCIHCNNIDFWHCITQKNGCSGRASFDGAIYIKVNDYIHAPNPEEIIATEYKSKIVNSAITLHDPPRRIIHEVLLGISKDDGTAVPNYSSWQRTIQ</sequence>
<evidence type="ECO:0000313" key="7">
    <source>
        <dbReference type="EMBL" id="CAF3584324.1"/>
    </source>
</evidence>
<dbReference type="EMBL" id="CAJNYU010002692">
    <property type="protein sequence ID" value="CAF3584324.1"/>
    <property type="molecule type" value="Genomic_DNA"/>
</dbReference>
<keyword evidence="3 6" id="KW-0808">Transferase</keyword>
<dbReference type="InterPro" id="IPR000768">
    <property type="entry name" value="ART"/>
</dbReference>
<comment type="similarity">
    <text evidence="1 6">Belongs to the Arg-specific ADP-ribosyltransferase family.</text>
</comment>
<gene>
    <name evidence="7" type="ORF">FME351_LOCUS21117</name>
    <name evidence="8" type="ORF">TSG867_LOCUS26554</name>
</gene>
<evidence type="ECO:0000313" key="8">
    <source>
        <dbReference type="EMBL" id="CAF4580653.1"/>
    </source>
</evidence>
<dbReference type="PROSITE" id="PS51996">
    <property type="entry name" value="TR_MART"/>
    <property type="match status" value="1"/>
</dbReference>
<reference evidence="7" key="1">
    <citation type="submission" date="2021-02" db="EMBL/GenBank/DDBJ databases">
        <authorList>
            <person name="Nowell W R."/>
        </authorList>
    </citation>
    <scope>NUCLEOTIDE SEQUENCE</scope>
</reference>
<evidence type="ECO:0000256" key="6">
    <source>
        <dbReference type="RuleBase" id="RU361228"/>
    </source>
</evidence>
<dbReference type="Proteomes" id="UP000663862">
    <property type="component" value="Unassembled WGS sequence"/>
</dbReference>
<evidence type="ECO:0000256" key="1">
    <source>
        <dbReference type="ARBA" id="ARBA00009558"/>
    </source>
</evidence>
<keyword evidence="4" id="KW-0548">Nucleotidyltransferase</keyword>
<dbReference type="SUPFAM" id="SSF56399">
    <property type="entry name" value="ADP-ribosylation"/>
    <property type="match status" value="1"/>
</dbReference>
<dbReference type="GO" id="GO:0016779">
    <property type="term" value="F:nucleotidyltransferase activity"/>
    <property type="evidence" value="ECO:0007669"/>
    <property type="project" value="UniProtKB-KW"/>
</dbReference>
<dbReference type="GO" id="GO:0106274">
    <property type="term" value="F:NAD+-protein-arginine ADP-ribosyltransferase activity"/>
    <property type="evidence" value="ECO:0007669"/>
    <property type="project" value="UniProtKB-EC"/>
</dbReference>
<evidence type="ECO:0000256" key="5">
    <source>
        <dbReference type="ARBA" id="ARBA00047597"/>
    </source>
</evidence>
<comment type="catalytic activity">
    <reaction evidence="5 6">
        <text>L-arginyl-[protein] + NAD(+) = N(omega)-(ADP-D-ribosyl)-L-arginyl-[protein] + nicotinamide + H(+)</text>
        <dbReference type="Rhea" id="RHEA:19149"/>
        <dbReference type="Rhea" id="RHEA-COMP:10532"/>
        <dbReference type="Rhea" id="RHEA-COMP:15087"/>
        <dbReference type="ChEBI" id="CHEBI:15378"/>
        <dbReference type="ChEBI" id="CHEBI:17154"/>
        <dbReference type="ChEBI" id="CHEBI:29965"/>
        <dbReference type="ChEBI" id="CHEBI:57540"/>
        <dbReference type="ChEBI" id="CHEBI:142554"/>
        <dbReference type="EC" id="2.4.2.31"/>
    </reaction>
</comment>
<dbReference type="EC" id="2.4.2.31" evidence="6"/>
<dbReference type="Pfam" id="PF01129">
    <property type="entry name" value="ART"/>
    <property type="match status" value="1"/>
</dbReference>
<proteinExistence type="inferred from homology"/>
<keyword evidence="6" id="KW-0521">NADP</keyword>
<name>A0A818MBW2_9BILA</name>
<accession>A0A818MBW2</accession>
<evidence type="ECO:0000256" key="2">
    <source>
        <dbReference type="ARBA" id="ARBA00022676"/>
    </source>
</evidence>
<dbReference type="EMBL" id="CAJOBQ010002819">
    <property type="protein sequence ID" value="CAF4580653.1"/>
    <property type="molecule type" value="Genomic_DNA"/>
</dbReference>
<organism evidence="7 9">
    <name type="scientific">Rotaria socialis</name>
    <dbReference type="NCBI Taxonomy" id="392032"/>
    <lineage>
        <taxon>Eukaryota</taxon>
        <taxon>Metazoa</taxon>
        <taxon>Spiralia</taxon>
        <taxon>Gnathifera</taxon>
        <taxon>Rotifera</taxon>
        <taxon>Eurotatoria</taxon>
        <taxon>Bdelloidea</taxon>
        <taxon>Philodinida</taxon>
        <taxon>Philodinidae</taxon>
        <taxon>Rotaria</taxon>
    </lineage>
</organism>